<dbReference type="GeneID" id="117653661"/>
<feature type="compositionally biased region" description="Polar residues" evidence="1">
    <location>
        <begin position="1"/>
        <end position="10"/>
    </location>
</feature>
<dbReference type="Proteomes" id="UP000515158">
    <property type="component" value="Unplaced"/>
</dbReference>
<reference evidence="3" key="1">
    <citation type="submission" date="2025-08" db="UniProtKB">
        <authorList>
            <consortium name="RefSeq"/>
        </authorList>
    </citation>
    <scope>IDENTIFICATION</scope>
    <source>
        <tissue evidence="3">Total insect</tissue>
    </source>
</reference>
<evidence type="ECO:0000256" key="1">
    <source>
        <dbReference type="SAM" id="MobiDB-lite"/>
    </source>
</evidence>
<feature type="region of interest" description="Disordered" evidence="1">
    <location>
        <begin position="1"/>
        <end position="40"/>
    </location>
</feature>
<evidence type="ECO:0000313" key="3">
    <source>
        <dbReference type="RefSeq" id="XP_034255358.1"/>
    </source>
</evidence>
<accession>A0A6P9AB76</accession>
<organism evidence="3">
    <name type="scientific">Thrips palmi</name>
    <name type="common">Melon thrips</name>
    <dbReference type="NCBI Taxonomy" id="161013"/>
    <lineage>
        <taxon>Eukaryota</taxon>
        <taxon>Metazoa</taxon>
        <taxon>Ecdysozoa</taxon>
        <taxon>Arthropoda</taxon>
        <taxon>Hexapoda</taxon>
        <taxon>Insecta</taxon>
        <taxon>Pterygota</taxon>
        <taxon>Neoptera</taxon>
        <taxon>Paraneoptera</taxon>
        <taxon>Thysanoptera</taxon>
        <taxon>Terebrantia</taxon>
        <taxon>Thripoidea</taxon>
        <taxon>Thripidae</taxon>
        <taxon>Thrips</taxon>
    </lineage>
</organism>
<dbReference type="InParanoid" id="A0A6P9AB76"/>
<dbReference type="KEGG" id="tpal:117653661"/>
<name>A0A6P9AB76_THRPL</name>
<protein>
    <submittedName>
        <fullName evidence="3">Uncharacterized protein LOC117653661</fullName>
    </submittedName>
</protein>
<keyword evidence="2" id="KW-1185">Reference proteome</keyword>
<gene>
    <name evidence="3" type="primary">LOC117653661</name>
</gene>
<sequence length="250" mass="27369">MEAPDHNSNYIDEGISGISAPETPNNDVGSHHGEKEGNNFMDGTGCDDGISALASRSLYDDSMVLEPLETVTNVKIDVRIPNKSTGPCLLNTEGKSSEGKEFSCDKVTKDDQEIRNAIRAAELRLRATESPVRRELFHSSIQSSSGLSHSDEEVICLSDTEEFFPTQIKMESPDHNSDYFDEGISAPETPNYNVGSHHGEKEGKNFYGISSLGPGNPHNDSVDHEGSEMRMSLNVAKKQPNKSIGEIHFK</sequence>
<dbReference type="RefSeq" id="XP_034255358.1">
    <property type="nucleotide sequence ID" value="XM_034399467.1"/>
</dbReference>
<dbReference type="AlphaFoldDB" id="A0A6P9AB76"/>
<proteinExistence type="predicted"/>
<evidence type="ECO:0000313" key="2">
    <source>
        <dbReference type="Proteomes" id="UP000515158"/>
    </source>
</evidence>